<dbReference type="InParanoid" id="A0A251UME3"/>
<dbReference type="EMBL" id="CM007894">
    <property type="protein sequence ID" value="OTG24518.1"/>
    <property type="molecule type" value="Genomic_DNA"/>
</dbReference>
<dbReference type="AlphaFoldDB" id="A0A251UME3"/>
<proteinExistence type="predicted"/>
<keyword evidence="2" id="KW-1185">Reference proteome</keyword>
<name>A0A251UME3_HELAN</name>
<organism evidence="1 2">
    <name type="scientific">Helianthus annuus</name>
    <name type="common">Common sunflower</name>
    <dbReference type="NCBI Taxonomy" id="4232"/>
    <lineage>
        <taxon>Eukaryota</taxon>
        <taxon>Viridiplantae</taxon>
        <taxon>Streptophyta</taxon>
        <taxon>Embryophyta</taxon>
        <taxon>Tracheophyta</taxon>
        <taxon>Spermatophyta</taxon>
        <taxon>Magnoliopsida</taxon>
        <taxon>eudicotyledons</taxon>
        <taxon>Gunneridae</taxon>
        <taxon>Pentapetalae</taxon>
        <taxon>asterids</taxon>
        <taxon>campanulids</taxon>
        <taxon>Asterales</taxon>
        <taxon>Asteraceae</taxon>
        <taxon>Asteroideae</taxon>
        <taxon>Heliantheae alliance</taxon>
        <taxon>Heliantheae</taxon>
        <taxon>Helianthus</taxon>
    </lineage>
</organism>
<gene>
    <name evidence="1" type="ORF">HannXRQ_Chr05g0137641</name>
</gene>
<dbReference type="Proteomes" id="UP000215914">
    <property type="component" value="Chromosome 5"/>
</dbReference>
<evidence type="ECO:0000313" key="1">
    <source>
        <dbReference type="EMBL" id="OTG24518.1"/>
    </source>
</evidence>
<accession>A0A251UME3</accession>
<protein>
    <submittedName>
        <fullName evidence="1">Uncharacterized protein</fullName>
    </submittedName>
</protein>
<evidence type="ECO:0000313" key="2">
    <source>
        <dbReference type="Proteomes" id="UP000215914"/>
    </source>
</evidence>
<sequence length="109" mass="12817">MFKTSIRKYNIKISSSIFQPVSSTIVAGVLNPDRYQVTIVLFYGRVRLSLNRSPRHPPLHFHICHRHPPPPQPSRFSRRPTSPLFYSHTYRGDEAIVCRRWLSWVQSFP</sequence>
<reference evidence="2" key="1">
    <citation type="journal article" date="2017" name="Nature">
        <title>The sunflower genome provides insights into oil metabolism, flowering and Asterid evolution.</title>
        <authorList>
            <person name="Badouin H."/>
            <person name="Gouzy J."/>
            <person name="Grassa C.J."/>
            <person name="Murat F."/>
            <person name="Staton S.E."/>
            <person name="Cottret L."/>
            <person name="Lelandais-Briere C."/>
            <person name="Owens G.L."/>
            <person name="Carrere S."/>
            <person name="Mayjonade B."/>
            <person name="Legrand L."/>
            <person name="Gill N."/>
            <person name="Kane N.C."/>
            <person name="Bowers J.E."/>
            <person name="Hubner S."/>
            <person name="Bellec A."/>
            <person name="Berard A."/>
            <person name="Berges H."/>
            <person name="Blanchet N."/>
            <person name="Boniface M.C."/>
            <person name="Brunel D."/>
            <person name="Catrice O."/>
            <person name="Chaidir N."/>
            <person name="Claudel C."/>
            <person name="Donnadieu C."/>
            <person name="Faraut T."/>
            <person name="Fievet G."/>
            <person name="Helmstetter N."/>
            <person name="King M."/>
            <person name="Knapp S.J."/>
            <person name="Lai Z."/>
            <person name="Le Paslier M.C."/>
            <person name="Lippi Y."/>
            <person name="Lorenzon L."/>
            <person name="Mandel J.R."/>
            <person name="Marage G."/>
            <person name="Marchand G."/>
            <person name="Marquand E."/>
            <person name="Bret-Mestries E."/>
            <person name="Morien E."/>
            <person name="Nambeesan S."/>
            <person name="Nguyen T."/>
            <person name="Pegot-Espagnet P."/>
            <person name="Pouilly N."/>
            <person name="Raftis F."/>
            <person name="Sallet E."/>
            <person name="Schiex T."/>
            <person name="Thomas J."/>
            <person name="Vandecasteele C."/>
            <person name="Vares D."/>
            <person name="Vear F."/>
            <person name="Vautrin S."/>
            <person name="Crespi M."/>
            <person name="Mangin B."/>
            <person name="Burke J.M."/>
            <person name="Salse J."/>
            <person name="Munos S."/>
            <person name="Vincourt P."/>
            <person name="Rieseberg L.H."/>
            <person name="Langlade N.B."/>
        </authorList>
    </citation>
    <scope>NUCLEOTIDE SEQUENCE [LARGE SCALE GENOMIC DNA]</scope>
    <source>
        <strain evidence="2">cv. SF193</strain>
    </source>
</reference>